<dbReference type="Proteomes" id="UP000409037">
    <property type="component" value="Unassembled WGS sequence"/>
</dbReference>
<sequence>MPRKNSAGSLLKVAGVFLPDLKRLMKEHGFNNQQDVYQNLLRNVIAADFESAAQMLKCHDTFSN</sequence>
<dbReference type="AlphaFoldDB" id="A0A5E7AGC3"/>
<proteinExistence type="predicted"/>
<reference evidence="1 2" key="1">
    <citation type="submission" date="2019-09" db="EMBL/GenBank/DDBJ databases">
        <authorList>
            <person name="Chandra G."/>
            <person name="Truman W A."/>
        </authorList>
    </citation>
    <scope>NUCLEOTIDE SEQUENCE [LARGE SCALE GENOMIC DNA]</scope>
    <source>
        <strain evidence="1">PS833</strain>
    </source>
</reference>
<accession>A0A5E7AGC3</accession>
<protein>
    <submittedName>
        <fullName evidence="1">Uncharacterized protein</fullName>
    </submittedName>
</protein>
<gene>
    <name evidence="1" type="ORF">PS833_00715</name>
</gene>
<dbReference type="EMBL" id="CABVHU010000001">
    <property type="protein sequence ID" value="VVN75654.1"/>
    <property type="molecule type" value="Genomic_DNA"/>
</dbReference>
<name>A0A5E7AGC3_PSEFL</name>
<dbReference type="RefSeq" id="WP_318187363.1">
    <property type="nucleotide sequence ID" value="NZ_CABVHU010000001.1"/>
</dbReference>
<evidence type="ECO:0000313" key="1">
    <source>
        <dbReference type="EMBL" id="VVN75654.1"/>
    </source>
</evidence>
<organism evidence="1 2">
    <name type="scientific">Pseudomonas fluorescens</name>
    <dbReference type="NCBI Taxonomy" id="294"/>
    <lineage>
        <taxon>Bacteria</taxon>
        <taxon>Pseudomonadati</taxon>
        <taxon>Pseudomonadota</taxon>
        <taxon>Gammaproteobacteria</taxon>
        <taxon>Pseudomonadales</taxon>
        <taxon>Pseudomonadaceae</taxon>
        <taxon>Pseudomonas</taxon>
    </lineage>
</organism>
<evidence type="ECO:0000313" key="2">
    <source>
        <dbReference type="Proteomes" id="UP000409037"/>
    </source>
</evidence>